<evidence type="ECO:0000313" key="2">
    <source>
        <dbReference type="Proteomes" id="UP000226442"/>
    </source>
</evidence>
<dbReference type="RefSeq" id="WP_096831167.1">
    <property type="nucleotide sequence ID" value="NZ_NXIB02000033.1"/>
</dbReference>
<accession>A0A2G4F2N5</accession>
<dbReference type="EMBL" id="NXIB02000033">
    <property type="protein sequence ID" value="PHX56016.1"/>
    <property type="molecule type" value="Genomic_DNA"/>
</dbReference>
<proteinExistence type="predicted"/>
<evidence type="ECO:0000313" key="1">
    <source>
        <dbReference type="EMBL" id="PHX56016.1"/>
    </source>
</evidence>
<dbReference type="OrthoDB" id="495562at2"/>
<dbReference type="Proteomes" id="UP000226442">
    <property type="component" value="Unassembled WGS sequence"/>
</dbReference>
<dbReference type="AlphaFoldDB" id="A0A2G4F2N5"/>
<name>A0A2G4F2N5_9CYAN</name>
<gene>
    <name evidence="1" type="ORF">CP500_007630</name>
</gene>
<comment type="caution">
    <text evidence="1">The sequence shown here is derived from an EMBL/GenBank/DDBJ whole genome shotgun (WGS) entry which is preliminary data.</text>
</comment>
<sequence length="70" mass="8228">MNSCPCCSSQLLRHARHNRLYWFCSHCWQEMPDLSEMILGDRQRNRKLDSLVKVSALMPKLTVLEPLRIA</sequence>
<organism evidence="1 2">
    <name type="scientific">Tychonema bourrellyi FEM_GT703</name>
    <dbReference type="NCBI Taxonomy" id="2040638"/>
    <lineage>
        <taxon>Bacteria</taxon>
        <taxon>Bacillati</taxon>
        <taxon>Cyanobacteriota</taxon>
        <taxon>Cyanophyceae</taxon>
        <taxon>Oscillatoriophycideae</taxon>
        <taxon>Oscillatoriales</taxon>
        <taxon>Microcoleaceae</taxon>
        <taxon>Tychonema</taxon>
    </lineage>
</organism>
<reference evidence="1" key="1">
    <citation type="submission" date="2017-10" db="EMBL/GenBank/DDBJ databases">
        <title>Draft genome sequence of the planktic cyanobacteria Tychonema bourrellyi isolated from alpine lentic freshwater.</title>
        <authorList>
            <person name="Tett A."/>
            <person name="Armanini F."/>
            <person name="Asnicar F."/>
            <person name="Boscaini A."/>
            <person name="Pasolli E."/>
            <person name="Zolfo M."/>
            <person name="Donati C."/>
            <person name="Salmaso N."/>
            <person name="Segata N."/>
        </authorList>
    </citation>
    <scope>NUCLEOTIDE SEQUENCE</scope>
    <source>
        <strain evidence="1">FEM_GT703</strain>
    </source>
</reference>
<keyword evidence="2" id="KW-1185">Reference proteome</keyword>
<protein>
    <submittedName>
        <fullName evidence="1">Uncharacterized protein</fullName>
    </submittedName>
</protein>